<dbReference type="Proteomes" id="UP000694892">
    <property type="component" value="Chromosome 4L"/>
</dbReference>
<evidence type="ECO:0000313" key="1">
    <source>
        <dbReference type="EMBL" id="OCT84409.1"/>
    </source>
</evidence>
<name>A0A974HNA0_XENLA</name>
<gene>
    <name evidence="1" type="ORF">XELAEV_18022562mg</name>
</gene>
<protein>
    <submittedName>
        <fullName evidence="1">Uncharacterized protein</fullName>
    </submittedName>
</protein>
<accession>A0A974HNA0</accession>
<dbReference type="EMBL" id="CM004472">
    <property type="protein sequence ID" value="OCT84409.1"/>
    <property type="molecule type" value="Genomic_DNA"/>
</dbReference>
<proteinExistence type="predicted"/>
<evidence type="ECO:0000313" key="2">
    <source>
        <dbReference type="Proteomes" id="UP000694892"/>
    </source>
</evidence>
<reference evidence="2" key="1">
    <citation type="journal article" date="2016" name="Nature">
        <title>Genome evolution in the allotetraploid frog Xenopus laevis.</title>
        <authorList>
            <person name="Session A.M."/>
            <person name="Uno Y."/>
            <person name="Kwon T."/>
            <person name="Chapman J.A."/>
            <person name="Toyoda A."/>
            <person name="Takahashi S."/>
            <person name="Fukui A."/>
            <person name="Hikosaka A."/>
            <person name="Suzuki A."/>
            <person name="Kondo M."/>
            <person name="van Heeringen S.J."/>
            <person name="Quigley I."/>
            <person name="Heinz S."/>
            <person name="Ogino H."/>
            <person name="Ochi H."/>
            <person name="Hellsten U."/>
            <person name="Lyons J.B."/>
            <person name="Simakov O."/>
            <person name="Putnam N."/>
            <person name="Stites J."/>
            <person name="Kuroki Y."/>
            <person name="Tanaka T."/>
            <person name="Michiue T."/>
            <person name="Watanabe M."/>
            <person name="Bogdanovic O."/>
            <person name="Lister R."/>
            <person name="Georgiou G."/>
            <person name="Paranjpe S.S."/>
            <person name="van Kruijsbergen I."/>
            <person name="Shu S."/>
            <person name="Carlson J."/>
            <person name="Kinoshita T."/>
            <person name="Ohta Y."/>
            <person name="Mawaribuchi S."/>
            <person name="Jenkins J."/>
            <person name="Grimwood J."/>
            <person name="Schmutz J."/>
            <person name="Mitros T."/>
            <person name="Mozaffari S.V."/>
            <person name="Suzuki Y."/>
            <person name="Haramoto Y."/>
            <person name="Yamamoto T.S."/>
            <person name="Takagi C."/>
            <person name="Heald R."/>
            <person name="Miller K."/>
            <person name="Haudenschild C."/>
            <person name="Kitzman J."/>
            <person name="Nakayama T."/>
            <person name="Izutsu Y."/>
            <person name="Robert J."/>
            <person name="Fortriede J."/>
            <person name="Burns K."/>
            <person name="Lotay V."/>
            <person name="Karimi K."/>
            <person name="Yasuoka Y."/>
            <person name="Dichmann D.S."/>
            <person name="Flajnik M.F."/>
            <person name="Houston D.W."/>
            <person name="Shendure J."/>
            <person name="DuPasquier L."/>
            <person name="Vize P.D."/>
            <person name="Zorn A.M."/>
            <person name="Ito M."/>
            <person name="Marcotte E.M."/>
            <person name="Wallingford J.B."/>
            <person name="Ito Y."/>
            <person name="Asashima M."/>
            <person name="Ueno N."/>
            <person name="Matsuda Y."/>
            <person name="Veenstra G.J."/>
            <person name="Fujiyama A."/>
            <person name="Harland R.M."/>
            <person name="Taira M."/>
            <person name="Rokhsar D.S."/>
        </authorList>
    </citation>
    <scope>NUCLEOTIDE SEQUENCE [LARGE SCALE GENOMIC DNA]</scope>
    <source>
        <strain evidence="2">J</strain>
    </source>
</reference>
<sequence length="115" mass="13668">MRMRQTFWMKFQEKKELLEIQRRNEDMKEVNEFRISFLQQFEFAFTVILKAQVPRNQLELDHEKLKVILKAQVPRYQLELDHEKLKVESHSSSIRVSTVTGSHLHCPSVSPTTGL</sequence>
<organism evidence="1 2">
    <name type="scientific">Xenopus laevis</name>
    <name type="common">African clawed frog</name>
    <dbReference type="NCBI Taxonomy" id="8355"/>
    <lineage>
        <taxon>Eukaryota</taxon>
        <taxon>Metazoa</taxon>
        <taxon>Chordata</taxon>
        <taxon>Craniata</taxon>
        <taxon>Vertebrata</taxon>
        <taxon>Euteleostomi</taxon>
        <taxon>Amphibia</taxon>
        <taxon>Batrachia</taxon>
        <taxon>Anura</taxon>
        <taxon>Pipoidea</taxon>
        <taxon>Pipidae</taxon>
        <taxon>Xenopodinae</taxon>
        <taxon>Xenopus</taxon>
        <taxon>Xenopus</taxon>
    </lineage>
</organism>
<dbReference type="AlphaFoldDB" id="A0A974HNA0"/>